<dbReference type="GO" id="GO:0080008">
    <property type="term" value="C:Cul4-RING E3 ubiquitin ligase complex"/>
    <property type="evidence" value="ECO:0007669"/>
    <property type="project" value="TreeGrafter"/>
</dbReference>
<proteinExistence type="predicted"/>
<dbReference type="Proteomes" id="UP000735302">
    <property type="component" value="Unassembled WGS sequence"/>
</dbReference>
<comment type="caution">
    <text evidence="1">The sequence shown here is derived from an EMBL/GenBank/DDBJ whole genome shotgun (WGS) entry which is preliminary data.</text>
</comment>
<gene>
    <name evidence="1" type="ORF">PoB_006247700</name>
</gene>
<dbReference type="AlphaFoldDB" id="A0AAV4CVP1"/>
<protein>
    <submittedName>
        <fullName evidence="1">Ddb1 and cul4-associated factor 17</fullName>
    </submittedName>
</protein>
<dbReference type="InterPro" id="IPR031620">
    <property type="entry name" value="DCAF17"/>
</dbReference>
<sequence length="276" mass="31611">MQLFGKSNNICCSLVQREYSLPKSHRRSYRMISQLITKCDYTFKKVWSKSTNQLISCDGTLVFFKNYSQCVDWASMLALTKDNLLLRADIENGHVLEQIYLGSPPTSFKTLQWNVVAESVTLISKSLSNKRGQVRQEVFGSHAVDVSVFLDLLTVMYSSAHVRMYSMEWIIQEYKFHSQQLYEPVSDGARIALHADDSGRIVHMTNTQLKLLKLKQDEKKNVTQLVEDFIVTKNIEPKLPSLKVSQSGQILKQRVIPDSVDMPERVSLDNAIAENW</sequence>
<dbReference type="Pfam" id="PF15802">
    <property type="entry name" value="DCAF17"/>
    <property type="match status" value="2"/>
</dbReference>
<accession>A0AAV4CVP1</accession>
<dbReference type="PANTHER" id="PTHR14815">
    <property type="entry name" value="DDB1- AND CUL4-ASSOCIATED FACTOR 17"/>
    <property type="match status" value="1"/>
</dbReference>
<dbReference type="PANTHER" id="PTHR14815:SF2">
    <property type="entry name" value="DDB1- AND CUL4-ASSOCIATED FACTOR 17"/>
    <property type="match status" value="1"/>
</dbReference>
<organism evidence="1 2">
    <name type="scientific">Plakobranchus ocellatus</name>
    <dbReference type="NCBI Taxonomy" id="259542"/>
    <lineage>
        <taxon>Eukaryota</taxon>
        <taxon>Metazoa</taxon>
        <taxon>Spiralia</taxon>
        <taxon>Lophotrochozoa</taxon>
        <taxon>Mollusca</taxon>
        <taxon>Gastropoda</taxon>
        <taxon>Heterobranchia</taxon>
        <taxon>Euthyneura</taxon>
        <taxon>Panpulmonata</taxon>
        <taxon>Sacoglossa</taxon>
        <taxon>Placobranchoidea</taxon>
        <taxon>Plakobranchidae</taxon>
        <taxon>Plakobranchus</taxon>
    </lineage>
</organism>
<dbReference type="EMBL" id="BLXT01007037">
    <property type="protein sequence ID" value="GFO35972.1"/>
    <property type="molecule type" value="Genomic_DNA"/>
</dbReference>
<dbReference type="GO" id="GO:0016567">
    <property type="term" value="P:protein ubiquitination"/>
    <property type="evidence" value="ECO:0007669"/>
    <property type="project" value="InterPro"/>
</dbReference>
<evidence type="ECO:0000313" key="2">
    <source>
        <dbReference type="Proteomes" id="UP000735302"/>
    </source>
</evidence>
<name>A0AAV4CVP1_9GAST</name>
<reference evidence="1 2" key="1">
    <citation type="journal article" date="2021" name="Elife">
        <title>Chloroplast acquisition without the gene transfer in kleptoplastic sea slugs, Plakobranchus ocellatus.</title>
        <authorList>
            <person name="Maeda T."/>
            <person name="Takahashi S."/>
            <person name="Yoshida T."/>
            <person name="Shimamura S."/>
            <person name="Takaki Y."/>
            <person name="Nagai Y."/>
            <person name="Toyoda A."/>
            <person name="Suzuki Y."/>
            <person name="Arimoto A."/>
            <person name="Ishii H."/>
            <person name="Satoh N."/>
            <person name="Nishiyama T."/>
            <person name="Hasebe M."/>
            <person name="Maruyama T."/>
            <person name="Minagawa J."/>
            <person name="Obokata J."/>
            <person name="Shigenobu S."/>
        </authorList>
    </citation>
    <scope>NUCLEOTIDE SEQUENCE [LARGE SCALE GENOMIC DNA]</scope>
</reference>
<keyword evidence="2" id="KW-1185">Reference proteome</keyword>
<evidence type="ECO:0000313" key="1">
    <source>
        <dbReference type="EMBL" id="GFO35972.1"/>
    </source>
</evidence>